<evidence type="ECO:0000313" key="3">
    <source>
        <dbReference type="EMBL" id="OSJ26597.1"/>
    </source>
</evidence>
<dbReference type="InterPro" id="IPR036249">
    <property type="entry name" value="Thioredoxin-like_sf"/>
</dbReference>
<dbReference type="Gene3D" id="3.40.30.10">
    <property type="entry name" value="Glutaredoxin"/>
    <property type="match status" value="1"/>
</dbReference>
<organism evidence="3 4">
    <name type="scientific">Bradyrhizobium japonicum</name>
    <dbReference type="NCBI Taxonomy" id="375"/>
    <lineage>
        <taxon>Bacteria</taxon>
        <taxon>Pseudomonadati</taxon>
        <taxon>Pseudomonadota</taxon>
        <taxon>Alphaproteobacteria</taxon>
        <taxon>Hyphomicrobiales</taxon>
        <taxon>Nitrobacteraceae</taxon>
        <taxon>Bradyrhizobium</taxon>
    </lineage>
</organism>
<dbReference type="Proteomes" id="UP000193335">
    <property type="component" value="Unassembled WGS sequence"/>
</dbReference>
<dbReference type="SUPFAM" id="SSF52833">
    <property type="entry name" value="Thioredoxin-like"/>
    <property type="match status" value="1"/>
</dbReference>
<name>A0A1Y2JEC3_BRAJP</name>
<dbReference type="PANTHER" id="PTHR42673:SF4">
    <property type="entry name" value="MALEYLACETOACETATE ISOMERASE"/>
    <property type="match status" value="1"/>
</dbReference>
<comment type="caution">
    <text evidence="3">The sequence shown here is derived from an EMBL/GenBank/DDBJ whole genome shotgun (WGS) entry which is preliminary data.</text>
</comment>
<protein>
    <submittedName>
        <fullName evidence="3">Glutathione S-transferase</fullName>
    </submittedName>
</protein>
<sequence>MTGIVLYGFDGSTYVRTIRMLLAEKGAQYEQVPVNVLKGEPRQSEHMARHPFGKVPVLDHDGFRIIETGAIAPYLDEVLPGPSFTPDSSKDRARMRMATGIIDSYGYGALIAAAGYHLFPDLIGGRNEEARKQGIVSSRHVLQELMKIRGGSAFIAGERPSLGDFYVAPICCLVSLTPDANEVFAVDGFARWWEQIQTMPSYQATAPRFGWDLLFAAAAAGRA</sequence>
<dbReference type="PANTHER" id="PTHR42673">
    <property type="entry name" value="MALEYLACETOACETATE ISOMERASE"/>
    <property type="match status" value="1"/>
</dbReference>
<reference evidence="3 4" key="1">
    <citation type="submission" date="2017-03" db="EMBL/GenBank/DDBJ databases">
        <title>Whole genome sequences of fourteen strains of Bradyrhizobium canariense and one strain of Bradyrhizobium japonicum isolated from Lupinus (Papilionoideae: Genisteae) species in Algeria.</title>
        <authorList>
            <person name="Crovadore J."/>
            <person name="Chekireb D."/>
            <person name="Brachmann A."/>
            <person name="Chablais R."/>
            <person name="Cochard B."/>
            <person name="Lefort F."/>
        </authorList>
    </citation>
    <scope>NUCLEOTIDE SEQUENCE [LARGE SCALE GENOMIC DNA]</scope>
    <source>
        <strain evidence="3 4">UBMA197</strain>
    </source>
</reference>
<dbReference type="Pfam" id="PF02798">
    <property type="entry name" value="GST_N"/>
    <property type="match status" value="1"/>
</dbReference>
<dbReference type="RefSeq" id="WP_085403791.1">
    <property type="nucleotide sequence ID" value="NZ_NAFL01000276.1"/>
</dbReference>
<feature type="domain" description="GST N-terminal" evidence="1">
    <location>
        <begin position="2"/>
        <end position="83"/>
    </location>
</feature>
<accession>A0A1Y2JEC3</accession>
<evidence type="ECO:0000313" key="4">
    <source>
        <dbReference type="Proteomes" id="UP000193335"/>
    </source>
</evidence>
<gene>
    <name evidence="3" type="ORF">BSZ19_35665</name>
</gene>
<dbReference type="Gene3D" id="1.20.1050.10">
    <property type="match status" value="1"/>
</dbReference>
<evidence type="ECO:0000259" key="1">
    <source>
        <dbReference type="PROSITE" id="PS50404"/>
    </source>
</evidence>
<dbReference type="AlphaFoldDB" id="A0A1Y2JEC3"/>
<dbReference type="InterPro" id="IPR036282">
    <property type="entry name" value="Glutathione-S-Trfase_C_sf"/>
</dbReference>
<evidence type="ECO:0000259" key="2">
    <source>
        <dbReference type="PROSITE" id="PS50405"/>
    </source>
</evidence>
<dbReference type="SFLD" id="SFLDS00019">
    <property type="entry name" value="Glutathione_Transferase_(cytos"/>
    <property type="match status" value="1"/>
</dbReference>
<dbReference type="InterPro" id="IPR040079">
    <property type="entry name" value="Glutathione_S-Trfase"/>
</dbReference>
<dbReference type="PROSITE" id="PS50404">
    <property type="entry name" value="GST_NTER"/>
    <property type="match status" value="1"/>
</dbReference>
<dbReference type="GO" id="GO:0004364">
    <property type="term" value="F:glutathione transferase activity"/>
    <property type="evidence" value="ECO:0007669"/>
    <property type="project" value="TreeGrafter"/>
</dbReference>
<dbReference type="SFLD" id="SFLDG00358">
    <property type="entry name" value="Main_(cytGST)"/>
    <property type="match status" value="1"/>
</dbReference>
<feature type="domain" description="GST C-terminal" evidence="2">
    <location>
        <begin position="88"/>
        <end position="213"/>
    </location>
</feature>
<dbReference type="InterPro" id="IPR010987">
    <property type="entry name" value="Glutathione-S-Trfase_C-like"/>
</dbReference>
<dbReference type="GO" id="GO:0006559">
    <property type="term" value="P:L-phenylalanine catabolic process"/>
    <property type="evidence" value="ECO:0007669"/>
    <property type="project" value="TreeGrafter"/>
</dbReference>
<proteinExistence type="predicted"/>
<dbReference type="EMBL" id="NAFL01000276">
    <property type="protein sequence ID" value="OSJ26597.1"/>
    <property type="molecule type" value="Genomic_DNA"/>
</dbReference>
<keyword evidence="3" id="KW-0808">Transferase</keyword>
<dbReference type="GO" id="GO:0006749">
    <property type="term" value="P:glutathione metabolic process"/>
    <property type="evidence" value="ECO:0007669"/>
    <property type="project" value="TreeGrafter"/>
</dbReference>
<dbReference type="InterPro" id="IPR004045">
    <property type="entry name" value="Glutathione_S-Trfase_N"/>
</dbReference>
<dbReference type="SUPFAM" id="SSF47616">
    <property type="entry name" value="GST C-terminal domain-like"/>
    <property type="match status" value="1"/>
</dbReference>
<dbReference type="PROSITE" id="PS50405">
    <property type="entry name" value="GST_CTER"/>
    <property type="match status" value="1"/>
</dbReference>
<dbReference type="GO" id="GO:0016034">
    <property type="term" value="F:maleylacetoacetate isomerase activity"/>
    <property type="evidence" value="ECO:0007669"/>
    <property type="project" value="TreeGrafter"/>
</dbReference>